<feature type="signal peptide" evidence="1">
    <location>
        <begin position="1"/>
        <end position="23"/>
    </location>
</feature>
<protein>
    <submittedName>
        <fullName evidence="3">PorT family protein</fullName>
    </submittedName>
</protein>
<reference evidence="3 4" key="1">
    <citation type="submission" date="2018-12" db="EMBL/GenBank/DDBJ databases">
        <authorList>
            <person name="Feng G."/>
            <person name="Zhu H."/>
        </authorList>
    </citation>
    <scope>NUCLEOTIDE SEQUENCE [LARGE SCALE GENOMIC DNA]</scope>
    <source>
        <strain evidence="3 4">LMG 26000</strain>
    </source>
</reference>
<accession>A0A428K8E0</accession>
<dbReference type="AlphaFoldDB" id="A0A428K8E0"/>
<dbReference type="OrthoDB" id="1160354at2"/>
<dbReference type="EMBL" id="RWIU01000004">
    <property type="protein sequence ID" value="RSK42735.1"/>
    <property type="molecule type" value="Genomic_DNA"/>
</dbReference>
<dbReference type="Proteomes" id="UP000270291">
    <property type="component" value="Unassembled WGS sequence"/>
</dbReference>
<evidence type="ECO:0000313" key="3">
    <source>
        <dbReference type="EMBL" id="RSK42735.1"/>
    </source>
</evidence>
<evidence type="ECO:0000313" key="4">
    <source>
        <dbReference type="Proteomes" id="UP000270291"/>
    </source>
</evidence>
<dbReference type="InterPro" id="IPR025665">
    <property type="entry name" value="Beta-barrel_OMP_2"/>
</dbReference>
<keyword evidence="1" id="KW-0732">Signal</keyword>
<name>A0A428K8E0_9BACT</name>
<evidence type="ECO:0000259" key="2">
    <source>
        <dbReference type="Pfam" id="PF13568"/>
    </source>
</evidence>
<feature type="domain" description="Outer membrane protein beta-barrel" evidence="2">
    <location>
        <begin position="28"/>
        <end position="165"/>
    </location>
</feature>
<feature type="chain" id="PRO_5019388861" evidence="1">
    <location>
        <begin position="24"/>
        <end position="199"/>
    </location>
</feature>
<proteinExistence type="predicted"/>
<dbReference type="RefSeq" id="WP_125438546.1">
    <property type="nucleotide sequence ID" value="NZ_RWIU01000004.1"/>
</dbReference>
<sequence>MRQTLLVIGTSLLAAICSTTTHAQALSGTRLGLKGGVSITTLDGVLNATPKMRGGIVLGPVLRLKPNKQGFSVQLEALLSAQGANLDTGTETIKRDTYYFNVPVLLRQYISRLFYVNVGPQLGLHLGAGQGQYKTAEAAVTGGFGLETADGFIVDARLNYGLSDINDNPGERQLRQQLGIGGLHNRGGQLTIGYLFGKK</sequence>
<gene>
    <name evidence="3" type="ORF">EI293_13115</name>
</gene>
<comment type="caution">
    <text evidence="3">The sequence shown here is derived from an EMBL/GenBank/DDBJ whole genome shotgun (WGS) entry which is preliminary data.</text>
</comment>
<keyword evidence="4" id="KW-1185">Reference proteome</keyword>
<dbReference type="Pfam" id="PF13568">
    <property type="entry name" value="OMP_b-brl_2"/>
    <property type="match status" value="1"/>
</dbReference>
<evidence type="ECO:0000256" key="1">
    <source>
        <dbReference type="SAM" id="SignalP"/>
    </source>
</evidence>
<organism evidence="3 4">
    <name type="scientific">Hymenobacter perfusus</name>
    <dbReference type="NCBI Taxonomy" id="1236770"/>
    <lineage>
        <taxon>Bacteria</taxon>
        <taxon>Pseudomonadati</taxon>
        <taxon>Bacteroidota</taxon>
        <taxon>Cytophagia</taxon>
        <taxon>Cytophagales</taxon>
        <taxon>Hymenobacteraceae</taxon>
        <taxon>Hymenobacter</taxon>
    </lineage>
</organism>